<evidence type="ECO:0000256" key="5">
    <source>
        <dbReference type="ARBA" id="ARBA00023136"/>
    </source>
</evidence>
<dbReference type="Pfam" id="PF02608">
    <property type="entry name" value="Bmp"/>
    <property type="match status" value="1"/>
</dbReference>
<dbReference type="PANTHER" id="PTHR34296:SF2">
    <property type="entry name" value="ABC TRANSPORTER GUANOSINE-BINDING PROTEIN NUPN"/>
    <property type="match status" value="1"/>
</dbReference>
<evidence type="ECO:0000313" key="10">
    <source>
        <dbReference type="EMBL" id="WZL69035.1"/>
    </source>
</evidence>
<dbReference type="PANTHER" id="PTHR34296">
    <property type="entry name" value="TRANSCRIPTIONAL ACTIVATOR PROTEIN MED"/>
    <property type="match status" value="1"/>
</dbReference>
<feature type="signal peptide" evidence="8">
    <location>
        <begin position="1"/>
        <end position="21"/>
    </location>
</feature>
<dbReference type="InterPro" id="IPR003760">
    <property type="entry name" value="PnrA-like"/>
</dbReference>
<evidence type="ECO:0000256" key="8">
    <source>
        <dbReference type="SAM" id="SignalP"/>
    </source>
</evidence>
<evidence type="ECO:0000256" key="4">
    <source>
        <dbReference type="ARBA" id="ARBA00022729"/>
    </source>
</evidence>
<dbReference type="InterPro" id="IPR050957">
    <property type="entry name" value="BMP_lipoprotein"/>
</dbReference>
<keyword evidence="4 8" id="KW-0732">Signal</keyword>
<reference evidence="10 11" key="1">
    <citation type="submission" date="2023-03" db="EMBL/GenBank/DDBJ databases">
        <title>Novel Species.</title>
        <authorList>
            <person name="Ma S."/>
        </authorList>
    </citation>
    <scope>NUCLEOTIDE SEQUENCE [LARGE SCALE GENOMIC DNA]</scope>
    <source>
        <strain evidence="10 11">LIND6LT2</strain>
    </source>
</reference>
<keyword evidence="6" id="KW-0449">Lipoprotein</keyword>
<evidence type="ECO:0000256" key="2">
    <source>
        <dbReference type="ARBA" id="ARBA00008610"/>
    </source>
</evidence>
<evidence type="ECO:0000256" key="3">
    <source>
        <dbReference type="ARBA" id="ARBA00022475"/>
    </source>
</evidence>
<gene>
    <name evidence="10" type="ORF">QBE51_09425</name>
</gene>
<sequence length="384" mass="40707">MIKKVMSLLLVLSLVLSVALTGCGKQNQNTTPEQTTEETGEKTEGSTDQKPAEAVKVGMVTDSGTIDDKSFNQGTWEGIVKYAQDNAGVIEEKYLQPSGEQHTDYLNAMNDLIDTGHTIIVTPGFKFETAVNEAAGNNPDVSFILIDGQTHNGDGNFVKHDNTVCVFFNEHEAGFLAGVAAALSTKTNKLGFIGGMEIPPVQKFGWGYQAGVAYANKTYGTKAEIVESIFQGTFNDVAAGQTLAAGMYDKGVDIIFHAAGGVGVGVFNEAKERAEKGGEVFVIGVDVDQYEAGKISSGKSVTLTSAVKGVDTAAYNYIDAKIKGSFPGGEIVTLGLKDNGVGIPKENPNLSEDTVKKVDETVQQVLDGKLTVPATQEELDAFLK</sequence>
<comment type="subcellular location">
    <subcellularLocation>
        <location evidence="1">Cell membrane</location>
        <topology evidence="1">Lipid-anchor</topology>
    </subcellularLocation>
</comment>
<dbReference type="SUPFAM" id="SSF53822">
    <property type="entry name" value="Periplasmic binding protein-like I"/>
    <property type="match status" value="1"/>
</dbReference>
<proteinExistence type="inferred from homology"/>
<keyword evidence="5" id="KW-0472">Membrane</keyword>
<name>A0ABZ2Y1J1_9FIRM</name>
<dbReference type="PROSITE" id="PS51257">
    <property type="entry name" value="PROKAR_LIPOPROTEIN"/>
    <property type="match status" value="1"/>
</dbReference>
<keyword evidence="3" id="KW-1003">Cell membrane</keyword>
<evidence type="ECO:0000256" key="7">
    <source>
        <dbReference type="SAM" id="MobiDB-lite"/>
    </source>
</evidence>
<accession>A0ABZ2Y1J1</accession>
<feature type="chain" id="PRO_5047078778" evidence="8">
    <location>
        <begin position="22"/>
        <end position="384"/>
    </location>
</feature>
<dbReference type="RefSeq" id="WP_341876039.1">
    <property type="nucleotide sequence ID" value="NZ_CP121687.1"/>
</dbReference>
<protein>
    <submittedName>
        <fullName evidence="10">BMP family ABC transporter substrate-binding protein</fullName>
    </submittedName>
</protein>
<evidence type="ECO:0000256" key="1">
    <source>
        <dbReference type="ARBA" id="ARBA00004193"/>
    </source>
</evidence>
<dbReference type="CDD" id="cd06354">
    <property type="entry name" value="PBP1_PrnA-like"/>
    <property type="match status" value="1"/>
</dbReference>
<feature type="domain" description="ABC transporter substrate-binding protein PnrA-like" evidence="9">
    <location>
        <begin position="56"/>
        <end position="375"/>
    </location>
</feature>
<comment type="similarity">
    <text evidence="2">Belongs to the BMP lipoprotein family.</text>
</comment>
<evidence type="ECO:0000259" key="9">
    <source>
        <dbReference type="Pfam" id="PF02608"/>
    </source>
</evidence>
<dbReference type="Proteomes" id="UP001486565">
    <property type="component" value="Chromosome"/>
</dbReference>
<dbReference type="InterPro" id="IPR028082">
    <property type="entry name" value="Peripla_BP_I"/>
</dbReference>
<feature type="compositionally biased region" description="Basic and acidic residues" evidence="7">
    <location>
        <begin position="39"/>
        <end position="53"/>
    </location>
</feature>
<evidence type="ECO:0000313" key="11">
    <source>
        <dbReference type="Proteomes" id="UP001486565"/>
    </source>
</evidence>
<dbReference type="Gene3D" id="3.40.50.2300">
    <property type="match status" value="2"/>
</dbReference>
<dbReference type="EMBL" id="CP121687">
    <property type="protein sequence ID" value="WZL69035.1"/>
    <property type="molecule type" value="Genomic_DNA"/>
</dbReference>
<evidence type="ECO:0000256" key="6">
    <source>
        <dbReference type="ARBA" id="ARBA00023288"/>
    </source>
</evidence>
<feature type="region of interest" description="Disordered" evidence="7">
    <location>
        <begin position="24"/>
        <end position="53"/>
    </location>
</feature>
<keyword evidence="11" id="KW-1185">Reference proteome</keyword>
<organism evidence="10 11">
    <name type="scientific">Defluviitalea saccharophila</name>
    <dbReference type="NCBI Taxonomy" id="879970"/>
    <lineage>
        <taxon>Bacteria</taxon>
        <taxon>Bacillati</taxon>
        <taxon>Bacillota</taxon>
        <taxon>Clostridia</taxon>
        <taxon>Lachnospirales</taxon>
        <taxon>Defluviitaleaceae</taxon>
        <taxon>Defluviitalea</taxon>
    </lineage>
</organism>